<evidence type="ECO:0000313" key="2">
    <source>
        <dbReference type="EMBL" id="GAA3776221.1"/>
    </source>
</evidence>
<reference evidence="3" key="1">
    <citation type="journal article" date="2019" name="Int. J. Syst. Evol. Microbiol.">
        <title>The Global Catalogue of Microorganisms (GCM) 10K type strain sequencing project: providing services to taxonomists for standard genome sequencing and annotation.</title>
        <authorList>
            <consortium name="The Broad Institute Genomics Platform"/>
            <consortium name="The Broad Institute Genome Sequencing Center for Infectious Disease"/>
            <person name="Wu L."/>
            <person name="Ma J."/>
        </authorList>
    </citation>
    <scope>NUCLEOTIDE SEQUENCE [LARGE SCALE GENOMIC DNA]</scope>
    <source>
        <strain evidence="3">JCM 16950</strain>
    </source>
</reference>
<name>A0ABP7GW56_9MICO</name>
<feature type="region of interest" description="Disordered" evidence="1">
    <location>
        <begin position="58"/>
        <end position="78"/>
    </location>
</feature>
<gene>
    <name evidence="2" type="ORF">GCM10022240_29690</name>
</gene>
<protein>
    <submittedName>
        <fullName evidence="2">Uncharacterized protein</fullName>
    </submittedName>
</protein>
<feature type="compositionally biased region" description="Basic and acidic residues" evidence="1">
    <location>
        <begin position="58"/>
        <end position="67"/>
    </location>
</feature>
<evidence type="ECO:0000256" key="1">
    <source>
        <dbReference type="SAM" id="MobiDB-lite"/>
    </source>
</evidence>
<organism evidence="2 3">
    <name type="scientific">Microbacterium kribbense</name>
    <dbReference type="NCBI Taxonomy" id="433645"/>
    <lineage>
        <taxon>Bacteria</taxon>
        <taxon>Bacillati</taxon>
        <taxon>Actinomycetota</taxon>
        <taxon>Actinomycetes</taxon>
        <taxon>Micrococcales</taxon>
        <taxon>Microbacteriaceae</taxon>
        <taxon>Microbacterium</taxon>
    </lineage>
</organism>
<accession>A0ABP7GW56</accession>
<evidence type="ECO:0000313" key="3">
    <source>
        <dbReference type="Proteomes" id="UP001500540"/>
    </source>
</evidence>
<keyword evidence="3" id="KW-1185">Reference proteome</keyword>
<comment type="caution">
    <text evidence="2">The sequence shown here is derived from an EMBL/GenBank/DDBJ whole genome shotgun (WGS) entry which is preliminary data.</text>
</comment>
<proteinExistence type="predicted"/>
<dbReference type="EMBL" id="BAABAF010000011">
    <property type="protein sequence ID" value="GAA3776221.1"/>
    <property type="molecule type" value="Genomic_DNA"/>
</dbReference>
<dbReference type="Proteomes" id="UP001500540">
    <property type="component" value="Unassembled WGS sequence"/>
</dbReference>
<sequence length="78" mass="8471">MGEIDVVEPLTRRIDRLAATGTSAWRSIPELHVWIIANTSDTETVALSVAAQRSQDIRSETVTDASHDTTASVHAREG</sequence>